<evidence type="ECO:0000313" key="2">
    <source>
        <dbReference type="Proteomes" id="UP000325273"/>
    </source>
</evidence>
<keyword evidence="2" id="KW-1185">Reference proteome</keyword>
<gene>
    <name evidence="1" type="ORF">FVF58_00230</name>
</gene>
<dbReference type="AlphaFoldDB" id="A0A5B0HKL8"/>
<accession>A0A5B0HKL8</accession>
<organism evidence="1 2">
    <name type="scientific">Paraburkholderia panacisoli</name>
    <dbReference type="NCBI Taxonomy" id="2603818"/>
    <lineage>
        <taxon>Bacteria</taxon>
        <taxon>Pseudomonadati</taxon>
        <taxon>Pseudomonadota</taxon>
        <taxon>Betaproteobacteria</taxon>
        <taxon>Burkholderiales</taxon>
        <taxon>Burkholderiaceae</taxon>
        <taxon>Paraburkholderia</taxon>
    </lineage>
</organism>
<comment type="caution">
    <text evidence="1">The sequence shown here is derived from an EMBL/GenBank/DDBJ whole genome shotgun (WGS) entry which is preliminary data.</text>
</comment>
<dbReference type="RefSeq" id="WP_149667957.1">
    <property type="nucleotide sequence ID" value="NZ_VTUZ01000001.1"/>
</dbReference>
<name>A0A5B0HKL8_9BURK</name>
<dbReference type="EMBL" id="VTUZ01000001">
    <property type="protein sequence ID" value="KAA1015826.1"/>
    <property type="molecule type" value="Genomic_DNA"/>
</dbReference>
<reference evidence="1 2" key="1">
    <citation type="submission" date="2019-08" db="EMBL/GenBank/DDBJ databases">
        <title>Paraburkholderia sp. DCY113.</title>
        <authorList>
            <person name="Kang J."/>
        </authorList>
    </citation>
    <scope>NUCLEOTIDE SEQUENCE [LARGE SCALE GENOMIC DNA]</scope>
    <source>
        <strain evidence="1 2">DCY113</strain>
    </source>
</reference>
<sequence length="64" mass="7219">MDQRATHYDTPYDVLSIGYLLRRALHGKLRHLVIQALERRWAHGGRVGGATDRVTVRSIEPAPA</sequence>
<proteinExistence type="predicted"/>
<dbReference type="Proteomes" id="UP000325273">
    <property type="component" value="Unassembled WGS sequence"/>
</dbReference>
<evidence type="ECO:0000313" key="1">
    <source>
        <dbReference type="EMBL" id="KAA1015826.1"/>
    </source>
</evidence>
<protein>
    <submittedName>
        <fullName evidence="1">Uncharacterized protein</fullName>
    </submittedName>
</protein>